<dbReference type="Gene3D" id="2.160.20.80">
    <property type="entry name" value="E3 ubiquitin-protein ligase SopA"/>
    <property type="match status" value="1"/>
</dbReference>
<reference evidence="2" key="1">
    <citation type="submission" date="2016-10" db="EMBL/GenBank/DDBJ databases">
        <authorList>
            <person name="Varghese N."/>
            <person name="Submissions S."/>
        </authorList>
    </citation>
    <scope>NUCLEOTIDE SEQUENCE [LARGE SCALE GENOMIC DNA]</scope>
    <source>
        <strain evidence="2">DSM 1551</strain>
    </source>
</reference>
<name>A0A1I0CJS1_9FIRM</name>
<proteinExistence type="predicted"/>
<dbReference type="OrthoDB" id="154708at2"/>
<sequence>MNYSEELLQLKTNCSKCSGLCCVALFFSKMDGFPKDKKAGQPCNNLLNDFQCKIHTQLEDRNLKGCIGYDCFGAGQHVTQCIYQGKTYRDLTNQATEIFDVFIIVFQLYQVRYYLLEALTLDISSKKKERIKNLIIENKKICNYFPNELLSFNLNTYKDKINPVLKQICSQFNNNKKVPTAFLAKNFKGEDMSGLDLSMKLLIAANFDSCKFDNTIFLGADTRDANFNDADLTKALFLTQGQVNSAKGNRNTKLPKHLNYPVTWK</sequence>
<keyword evidence="2" id="KW-1185">Reference proteome</keyword>
<evidence type="ECO:0000313" key="1">
    <source>
        <dbReference type="EMBL" id="SET19865.1"/>
    </source>
</evidence>
<gene>
    <name evidence="1" type="ORF">SAMN04489758_10387</name>
</gene>
<organism evidence="1 2">
    <name type="scientific">Thomasclavelia cocleata</name>
    <dbReference type="NCBI Taxonomy" id="69824"/>
    <lineage>
        <taxon>Bacteria</taxon>
        <taxon>Bacillati</taxon>
        <taxon>Bacillota</taxon>
        <taxon>Erysipelotrichia</taxon>
        <taxon>Erysipelotrichales</taxon>
        <taxon>Coprobacillaceae</taxon>
        <taxon>Thomasclavelia</taxon>
    </lineage>
</organism>
<dbReference type="AlphaFoldDB" id="A0A1I0CJS1"/>
<dbReference type="RefSeq" id="WP_092352169.1">
    <property type="nucleotide sequence ID" value="NZ_FOIN01000003.1"/>
</dbReference>
<dbReference type="SUPFAM" id="SSF141571">
    <property type="entry name" value="Pentapeptide repeat-like"/>
    <property type="match status" value="1"/>
</dbReference>
<dbReference type="GeneID" id="78287543"/>
<dbReference type="Proteomes" id="UP000198558">
    <property type="component" value="Unassembled WGS sequence"/>
</dbReference>
<protein>
    <submittedName>
        <fullName evidence="1">Pentapeptide repeat-containing protein</fullName>
    </submittedName>
</protein>
<dbReference type="EMBL" id="FOIN01000003">
    <property type="protein sequence ID" value="SET19865.1"/>
    <property type="molecule type" value="Genomic_DNA"/>
</dbReference>
<accession>A0A1I0CJS1</accession>
<evidence type="ECO:0000313" key="2">
    <source>
        <dbReference type="Proteomes" id="UP000198558"/>
    </source>
</evidence>